<dbReference type="Pfam" id="PF21032">
    <property type="entry name" value="PROPPIN"/>
    <property type="match status" value="1"/>
</dbReference>
<dbReference type="InterPro" id="IPR001680">
    <property type="entry name" value="WD40_rpt"/>
</dbReference>
<name>A0A814ZLT7_9BILA</name>
<organism evidence="5 7">
    <name type="scientific">Rotaria sordida</name>
    <dbReference type="NCBI Taxonomy" id="392033"/>
    <lineage>
        <taxon>Eukaryota</taxon>
        <taxon>Metazoa</taxon>
        <taxon>Spiralia</taxon>
        <taxon>Gnathifera</taxon>
        <taxon>Rotifera</taxon>
        <taxon>Eurotatoria</taxon>
        <taxon>Bdelloidea</taxon>
        <taxon>Philodinida</taxon>
        <taxon>Philodinidae</taxon>
        <taxon>Rotaria</taxon>
    </lineage>
</organism>
<proteinExistence type="inferred from homology"/>
<evidence type="ECO:0000313" key="6">
    <source>
        <dbReference type="EMBL" id="CAF3823496.1"/>
    </source>
</evidence>
<keyword evidence="2" id="KW-0677">Repeat</keyword>
<comment type="caution">
    <text evidence="5">The sequence shown here is derived from an EMBL/GenBank/DDBJ whole genome shotgun (WGS) entry which is preliminary data.</text>
</comment>
<dbReference type="GO" id="GO:0006914">
    <property type="term" value="P:autophagy"/>
    <property type="evidence" value="ECO:0007669"/>
    <property type="project" value="UniProtKB-KW"/>
</dbReference>
<gene>
    <name evidence="6" type="ORF">JBS370_LOCUS16608</name>
    <name evidence="5" type="ORF">ZHD862_LOCUS25007</name>
</gene>
<reference evidence="5" key="1">
    <citation type="submission" date="2021-02" db="EMBL/GenBank/DDBJ databases">
        <authorList>
            <person name="Nowell W R."/>
        </authorList>
    </citation>
    <scope>NUCLEOTIDE SEQUENCE</scope>
</reference>
<evidence type="ECO:0000313" key="5">
    <source>
        <dbReference type="EMBL" id="CAF1243588.1"/>
    </source>
</evidence>
<dbReference type="EMBL" id="CAJNOT010001743">
    <property type="protein sequence ID" value="CAF1243588.1"/>
    <property type="molecule type" value="Genomic_DNA"/>
</dbReference>
<evidence type="ECO:0000256" key="2">
    <source>
        <dbReference type="ARBA" id="ARBA00022737"/>
    </source>
</evidence>
<evidence type="ECO:0000256" key="4">
    <source>
        <dbReference type="ARBA" id="ARBA00025740"/>
    </source>
</evidence>
<keyword evidence="1" id="KW-0853">WD repeat</keyword>
<comment type="similarity">
    <text evidence="4">Belongs to the WD repeat PROPPIN family.</text>
</comment>
<dbReference type="InterPro" id="IPR048720">
    <property type="entry name" value="PROPPIN"/>
</dbReference>
<protein>
    <submittedName>
        <fullName evidence="5">Uncharacterized protein</fullName>
    </submittedName>
</protein>
<dbReference type="Gene3D" id="2.130.10.10">
    <property type="entry name" value="YVTN repeat-like/Quinoprotein amine dehydrogenase"/>
    <property type="match status" value="1"/>
</dbReference>
<dbReference type="AlphaFoldDB" id="A0A814ZLT7"/>
<dbReference type="EMBL" id="CAJOBD010001685">
    <property type="protein sequence ID" value="CAF3823496.1"/>
    <property type="molecule type" value="Genomic_DNA"/>
</dbReference>
<accession>A0A814ZLT7</accession>
<dbReference type="InterPro" id="IPR015943">
    <property type="entry name" value="WD40/YVTN_repeat-like_dom_sf"/>
</dbReference>
<dbReference type="Proteomes" id="UP000663864">
    <property type="component" value="Unassembled WGS sequence"/>
</dbReference>
<dbReference type="GO" id="GO:0005737">
    <property type="term" value="C:cytoplasm"/>
    <property type="evidence" value="ECO:0007669"/>
    <property type="project" value="UniProtKB-ARBA"/>
</dbReference>
<dbReference type="SMART" id="SM00320">
    <property type="entry name" value="WD40"/>
    <property type="match status" value="2"/>
</dbReference>
<dbReference type="InterPro" id="IPR036322">
    <property type="entry name" value="WD40_repeat_dom_sf"/>
</dbReference>
<sequence>MDEFENEMSHNPRIIQAHKSELAAITLSSTSNLLATASKRGTLIRIFLTTGLCEKIFEFQRGSDTADIYSLAFSCNSDFLCVSSDTGTVHVYSVRDPKLNRKATFQYALNEIYGDLCNFSVNNEQPCICAFSDLQRVVVVSFNGTFYQHILTSNGKCSREVYEIYLDENDGCNF</sequence>
<evidence type="ECO:0000313" key="7">
    <source>
        <dbReference type="Proteomes" id="UP000663864"/>
    </source>
</evidence>
<evidence type="ECO:0000256" key="3">
    <source>
        <dbReference type="ARBA" id="ARBA00023006"/>
    </source>
</evidence>
<dbReference type="SUPFAM" id="SSF50978">
    <property type="entry name" value="WD40 repeat-like"/>
    <property type="match status" value="1"/>
</dbReference>
<dbReference type="Proteomes" id="UP000663836">
    <property type="component" value="Unassembled WGS sequence"/>
</dbReference>
<evidence type="ECO:0000256" key="1">
    <source>
        <dbReference type="ARBA" id="ARBA00022574"/>
    </source>
</evidence>
<keyword evidence="3" id="KW-0072">Autophagy</keyword>
<dbReference type="PANTHER" id="PTHR11227">
    <property type="entry name" value="WD-REPEAT PROTEIN INTERACTING WITH PHOSPHOINOSIDES WIPI -RELATED"/>
    <property type="match status" value="1"/>
</dbReference>